<evidence type="ECO:0000256" key="1">
    <source>
        <dbReference type="SAM" id="Coils"/>
    </source>
</evidence>
<gene>
    <name evidence="2" type="ORF">MM415A02065_0004</name>
</gene>
<organism evidence="2">
    <name type="scientific">viral metagenome</name>
    <dbReference type="NCBI Taxonomy" id="1070528"/>
    <lineage>
        <taxon>unclassified sequences</taxon>
        <taxon>metagenomes</taxon>
        <taxon>organismal metagenomes</taxon>
    </lineage>
</organism>
<accession>A0A6M3JXU3</accession>
<evidence type="ECO:0000313" key="2">
    <source>
        <dbReference type="EMBL" id="QJA74268.1"/>
    </source>
</evidence>
<sequence>MELKDLESLYKELNSRTEKLEKETEKERKGISTNIKKISKTINTSYGRIKAAREYSKKDTDMLEWMVRKQIEKIKEKQESKTINKIAEYAAGKNIEAEMKPMEPSRLTDIGKGETPKQLEESGTKFREVMVDTGARFNRELYEGARGFEYAMANAESLFRTKWLSTINEGIDIVGQIGNILGGLGIITGTGFGGIVAALFGGHSGGTFEGGRKIASFAGGGNFIVPSGYPRDSFPMLVESGERVKVTPSNRAGDEAKILIDINKSIKILSMNMAENRGNININANLDSLKFVENTVNTDQKRLKAESSFDN</sequence>
<dbReference type="AlphaFoldDB" id="A0A6M3JXU3"/>
<protein>
    <submittedName>
        <fullName evidence="2">Putative tail tape measure protein</fullName>
    </submittedName>
</protein>
<dbReference type="EMBL" id="MT142086">
    <property type="protein sequence ID" value="QJA74268.1"/>
    <property type="molecule type" value="Genomic_DNA"/>
</dbReference>
<reference evidence="2" key="1">
    <citation type="submission" date="2020-03" db="EMBL/GenBank/DDBJ databases">
        <title>The deep terrestrial virosphere.</title>
        <authorList>
            <person name="Holmfeldt K."/>
            <person name="Nilsson E."/>
            <person name="Simone D."/>
            <person name="Lopez-Fernandez M."/>
            <person name="Wu X."/>
            <person name="de Brujin I."/>
            <person name="Lundin D."/>
            <person name="Andersson A."/>
            <person name="Bertilsson S."/>
            <person name="Dopson M."/>
        </authorList>
    </citation>
    <scope>NUCLEOTIDE SEQUENCE</scope>
    <source>
        <strain evidence="2">MM415A02065</strain>
    </source>
</reference>
<feature type="coiled-coil region" evidence="1">
    <location>
        <begin position="3"/>
        <end position="30"/>
    </location>
</feature>
<name>A0A6M3JXU3_9ZZZZ</name>
<proteinExistence type="predicted"/>
<keyword evidence="1" id="KW-0175">Coiled coil</keyword>